<evidence type="ECO:0000313" key="2">
    <source>
        <dbReference type="Proteomes" id="UP000003174"/>
    </source>
</evidence>
<dbReference type="EMBL" id="ACEP01000064">
    <property type="protein sequence ID" value="EEG36785.1"/>
    <property type="molecule type" value="Genomic_DNA"/>
</dbReference>
<organism evidence="1 2">
    <name type="scientific">Anaerobutyricum hallii DSM 3353</name>
    <dbReference type="NCBI Taxonomy" id="411469"/>
    <lineage>
        <taxon>Bacteria</taxon>
        <taxon>Bacillati</taxon>
        <taxon>Bacillota</taxon>
        <taxon>Clostridia</taxon>
        <taxon>Lachnospirales</taxon>
        <taxon>Lachnospiraceae</taxon>
        <taxon>Anaerobutyricum</taxon>
    </lineage>
</organism>
<reference evidence="1 2" key="2">
    <citation type="submission" date="2009-02" db="EMBL/GenBank/DDBJ databases">
        <title>Draft genome sequence of Eubacterium hallii (DSM 3353).</title>
        <authorList>
            <person name="Sudarsanam P."/>
            <person name="Ley R."/>
            <person name="Guruge J."/>
            <person name="Turnbaugh P.J."/>
            <person name="Mahowald M."/>
            <person name="Liep D."/>
            <person name="Gordon J."/>
        </authorList>
    </citation>
    <scope>NUCLEOTIDE SEQUENCE [LARGE SCALE GENOMIC DNA]</scope>
    <source>
        <strain evidence="1 2">DSM 3353</strain>
    </source>
</reference>
<dbReference type="AlphaFoldDB" id="C0EVD0"/>
<evidence type="ECO:0000313" key="1">
    <source>
        <dbReference type="EMBL" id="EEG36785.1"/>
    </source>
</evidence>
<gene>
    <name evidence="1" type="ORF">EUBHAL_01368</name>
</gene>
<name>C0EVD0_9FIRM</name>
<protein>
    <submittedName>
        <fullName evidence="1">Uncharacterized protein</fullName>
    </submittedName>
</protein>
<comment type="caution">
    <text evidence="1">The sequence shown here is derived from an EMBL/GenBank/DDBJ whole genome shotgun (WGS) entry which is preliminary data.</text>
</comment>
<dbReference type="Proteomes" id="UP000003174">
    <property type="component" value="Unassembled WGS sequence"/>
</dbReference>
<reference evidence="1 2" key="1">
    <citation type="submission" date="2009-01" db="EMBL/GenBank/DDBJ databases">
        <authorList>
            <person name="Fulton L."/>
            <person name="Clifton S."/>
            <person name="Fulton B."/>
            <person name="Xu J."/>
            <person name="Minx P."/>
            <person name="Pepin K.H."/>
            <person name="Johnson M."/>
            <person name="Bhonagiri V."/>
            <person name="Nash W.E."/>
            <person name="Mardis E.R."/>
            <person name="Wilson R.K."/>
        </authorList>
    </citation>
    <scope>NUCLEOTIDE SEQUENCE [LARGE SCALE GENOMIC DNA]</scope>
    <source>
        <strain evidence="1 2">DSM 3353</strain>
    </source>
</reference>
<sequence length="48" mass="5678">MGCGRKKWNLLLKNLEIRKRLSLAAEVKSEFMFKYLGIRQKVAVLRKI</sequence>
<accession>C0EVD0</accession>
<proteinExistence type="predicted"/>